<feature type="domain" description="Aminoglycoside phosphotransferase" evidence="1">
    <location>
        <begin position="33"/>
        <end position="258"/>
    </location>
</feature>
<dbReference type="InterPro" id="IPR011009">
    <property type="entry name" value="Kinase-like_dom_sf"/>
</dbReference>
<evidence type="ECO:0000313" key="2">
    <source>
        <dbReference type="EMBL" id="SDH29106.1"/>
    </source>
</evidence>
<dbReference type="OrthoDB" id="9797603at2"/>
<dbReference type="InterPro" id="IPR002575">
    <property type="entry name" value="Aminoglycoside_PTrfase"/>
</dbReference>
<proteinExistence type="predicted"/>
<dbReference type="SUPFAM" id="SSF56112">
    <property type="entry name" value="Protein kinase-like (PK-like)"/>
    <property type="match status" value="1"/>
</dbReference>
<keyword evidence="2" id="KW-0808">Transferase</keyword>
<sequence>MTDPPRIDAALVARLVAAQLPHLGHLPVRPVDRQGNDNRTFRLGPDLVVRLPSAAGYVGAVAVEDRWLPVLAPHLPVPVPEPVAVGEPGEGYPFPWAVRRWVPGEPLVPMGIASDAFAADVGAFLRALHRIPAADGPPAGERTFHRGGHLGVYDGDVRRALGTIGWTIDADAAEAIWERALAWSWQREPVWVHGDVAATNLLQVDGRLAGVIDFGQVGVGDPACDLVLAWTGLDASGRRVLRDAVGLDDDTWGRARGWALWKALITLEDPRSAQRDVQARALAAVLTDPVVDDD</sequence>
<dbReference type="GO" id="GO:0016301">
    <property type="term" value="F:kinase activity"/>
    <property type="evidence" value="ECO:0007669"/>
    <property type="project" value="UniProtKB-KW"/>
</dbReference>
<dbReference type="RefSeq" id="WP_092502496.1">
    <property type="nucleotide sequence ID" value="NZ_LT629695.1"/>
</dbReference>
<reference evidence="3" key="1">
    <citation type="submission" date="2016-10" db="EMBL/GenBank/DDBJ databases">
        <authorList>
            <person name="Varghese N."/>
            <person name="Submissions S."/>
        </authorList>
    </citation>
    <scope>NUCLEOTIDE SEQUENCE [LARGE SCALE GENOMIC DNA]</scope>
    <source>
        <strain evidence="3">DSM 22002</strain>
    </source>
</reference>
<dbReference type="InterPro" id="IPR051678">
    <property type="entry name" value="AGP_Transferase"/>
</dbReference>
<dbReference type="PANTHER" id="PTHR21310:SF42">
    <property type="entry name" value="BIFUNCTIONAL AAC_APH"/>
    <property type="match status" value="1"/>
</dbReference>
<evidence type="ECO:0000313" key="3">
    <source>
        <dbReference type="Proteomes" id="UP000198822"/>
    </source>
</evidence>
<keyword evidence="3" id="KW-1185">Reference proteome</keyword>
<organism evidence="2 3">
    <name type="scientific">Agrococcus jejuensis</name>
    <dbReference type="NCBI Taxonomy" id="399736"/>
    <lineage>
        <taxon>Bacteria</taxon>
        <taxon>Bacillati</taxon>
        <taxon>Actinomycetota</taxon>
        <taxon>Actinomycetes</taxon>
        <taxon>Micrococcales</taxon>
        <taxon>Microbacteriaceae</taxon>
        <taxon>Agrococcus</taxon>
    </lineage>
</organism>
<dbReference type="CDD" id="cd05155">
    <property type="entry name" value="APH_ChoK_like_1"/>
    <property type="match status" value="1"/>
</dbReference>
<accession>A0A1G8B7E5</accession>
<dbReference type="AlphaFoldDB" id="A0A1G8B7E5"/>
<keyword evidence="2" id="KW-0418">Kinase</keyword>
<dbReference type="Gene3D" id="3.30.200.20">
    <property type="entry name" value="Phosphorylase Kinase, domain 1"/>
    <property type="match status" value="1"/>
</dbReference>
<dbReference type="Gene3D" id="3.90.1200.10">
    <property type="match status" value="1"/>
</dbReference>
<dbReference type="STRING" id="399736.SAMN04489720_0713"/>
<dbReference type="PANTHER" id="PTHR21310">
    <property type="entry name" value="AMINOGLYCOSIDE PHOSPHOTRANSFERASE-RELATED-RELATED"/>
    <property type="match status" value="1"/>
</dbReference>
<dbReference type="Proteomes" id="UP000198822">
    <property type="component" value="Chromosome I"/>
</dbReference>
<dbReference type="Pfam" id="PF01636">
    <property type="entry name" value="APH"/>
    <property type="match status" value="1"/>
</dbReference>
<dbReference type="EMBL" id="LT629695">
    <property type="protein sequence ID" value="SDH29106.1"/>
    <property type="molecule type" value="Genomic_DNA"/>
</dbReference>
<protein>
    <submittedName>
        <fullName evidence="2">Predicted kinase, aminoglycoside phosphotransferase (APT) family</fullName>
    </submittedName>
</protein>
<gene>
    <name evidence="2" type="ORF">SAMN04489720_0713</name>
</gene>
<name>A0A1G8B7E5_9MICO</name>
<evidence type="ECO:0000259" key="1">
    <source>
        <dbReference type="Pfam" id="PF01636"/>
    </source>
</evidence>